<reference evidence="2 3" key="1">
    <citation type="journal article" date="2017" name="Genome Announc.">
        <title>Complete Genome Sequences of Two Acetylene-Fermenting Pelobacter acetylenicus Strains.</title>
        <authorList>
            <person name="Sutton J.M."/>
            <person name="Baesman S.M."/>
            <person name="Fierst J.L."/>
            <person name="Poret-Peterson A.T."/>
            <person name="Oremland R.S."/>
            <person name="Dunlap D.S."/>
            <person name="Akob D.M."/>
        </authorList>
    </citation>
    <scope>NUCLEOTIDE SEQUENCE [LARGE SCALE GENOMIC DNA]</scope>
    <source>
        <strain evidence="2 3">DSM 3247</strain>
    </source>
</reference>
<dbReference type="Proteomes" id="UP000182264">
    <property type="component" value="Chromosome"/>
</dbReference>
<evidence type="ECO:0000256" key="1">
    <source>
        <dbReference type="SAM" id="Phobius"/>
    </source>
</evidence>
<organism evidence="2 3">
    <name type="scientific">Syntrophotalea acetylenica</name>
    <name type="common">Pelobacter acetylenicus</name>
    <dbReference type="NCBI Taxonomy" id="29542"/>
    <lineage>
        <taxon>Bacteria</taxon>
        <taxon>Pseudomonadati</taxon>
        <taxon>Thermodesulfobacteriota</taxon>
        <taxon>Desulfuromonadia</taxon>
        <taxon>Desulfuromonadales</taxon>
        <taxon>Syntrophotaleaceae</taxon>
        <taxon>Syntrophotalea</taxon>
    </lineage>
</organism>
<accession>A0A1L3GDT9</accession>
<dbReference type="STRING" id="29542.A6070_11605"/>
<name>A0A1L3GDT9_SYNAC</name>
<keyword evidence="1" id="KW-0812">Transmembrane</keyword>
<keyword evidence="1" id="KW-1133">Transmembrane helix</keyword>
<keyword evidence="1" id="KW-0472">Membrane</keyword>
<dbReference type="RefSeq" id="WP_072285927.1">
    <property type="nucleotide sequence ID" value="NZ_CP015455.1"/>
</dbReference>
<keyword evidence="3" id="KW-1185">Reference proteome</keyword>
<protein>
    <recommendedName>
        <fullName evidence="4">DUF1360 domain-containing protein</fullName>
    </recommendedName>
</protein>
<evidence type="ECO:0000313" key="2">
    <source>
        <dbReference type="EMBL" id="APG24110.1"/>
    </source>
</evidence>
<feature type="transmembrane region" description="Helical" evidence="1">
    <location>
        <begin position="51"/>
        <end position="69"/>
    </location>
</feature>
<feature type="transmembrane region" description="Helical" evidence="1">
    <location>
        <begin position="6"/>
        <end position="30"/>
    </location>
</feature>
<proteinExistence type="predicted"/>
<gene>
    <name evidence="2" type="ORF">A7E75_02980</name>
</gene>
<dbReference type="KEGG" id="pace:A6070_14795"/>
<evidence type="ECO:0000313" key="3">
    <source>
        <dbReference type="Proteomes" id="UP000182264"/>
    </source>
</evidence>
<evidence type="ECO:0008006" key="4">
    <source>
        <dbReference type="Google" id="ProtNLM"/>
    </source>
</evidence>
<dbReference type="AlphaFoldDB" id="A0A1L3GDT9"/>
<dbReference type="KEGG" id="pace:A6070_11605"/>
<sequence>MTRIVAIFGAYIITAVITGSSLFAATRAWIVRRTPRLRPVPEHPHFIECRLCLGFWVSLGITLVLNLPWTDLLLIYGGSYFLATQER</sequence>
<dbReference type="EMBL" id="CP015518">
    <property type="protein sequence ID" value="APG24110.1"/>
    <property type="molecule type" value="Genomic_DNA"/>
</dbReference>